<protein>
    <recommendedName>
        <fullName evidence="4">ABC transporter domain-containing protein</fullName>
    </recommendedName>
</protein>
<proteinExistence type="predicted"/>
<feature type="domain" description="CBS" evidence="2">
    <location>
        <begin position="129"/>
        <end position="181"/>
    </location>
</feature>
<feature type="domain" description="ABC transporter" evidence="1">
    <location>
        <begin position="13"/>
        <end position="45"/>
    </location>
</feature>
<dbReference type="InterPro" id="IPR051921">
    <property type="entry name" value="ABC_osmolyte_uptake_ATP-bind"/>
</dbReference>
<dbReference type="EMBL" id="UINC01152475">
    <property type="protein sequence ID" value="SVD46678.1"/>
    <property type="molecule type" value="Genomic_DNA"/>
</dbReference>
<dbReference type="SUPFAM" id="SSF54631">
    <property type="entry name" value="CBS-domain pair"/>
    <property type="match status" value="1"/>
</dbReference>
<dbReference type="Pfam" id="PF00005">
    <property type="entry name" value="ABC_tran"/>
    <property type="match status" value="1"/>
</dbReference>
<evidence type="ECO:0008006" key="4">
    <source>
        <dbReference type="Google" id="ProtNLM"/>
    </source>
</evidence>
<dbReference type="AlphaFoldDB" id="A0A382VLA0"/>
<sequence length="255" mass="27840">ALAMVGLEAYAFNATRQLSGGMQQRVGLARALCSNPEILLMDEAFSALDPLIRRQMQDELMAIQDKLHKTIVFITHDLNEALRVGNRVCILRDGKVIQIGTPEEILTEPADGYVAEFVQDVDQGRVIDVGKVMETPVILNESWTLTESIDAMGDRQGAFVVDADGRPTGLLAMTDAATAIAHGTTDLGSVLRSDFDSTTVEARFSDNYAAAGRGFPIAVVDDTGHLIGELEPREIMEEMGRVEQLVDGFEREVFL</sequence>
<evidence type="ECO:0000259" key="1">
    <source>
        <dbReference type="Pfam" id="PF00005"/>
    </source>
</evidence>
<dbReference type="InterPro" id="IPR027417">
    <property type="entry name" value="P-loop_NTPase"/>
</dbReference>
<dbReference type="InterPro" id="IPR000644">
    <property type="entry name" value="CBS_dom"/>
</dbReference>
<dbReference type="SUPFAM" id="SSF52540">
    <property type="entry name" value="P-loop containing nucleoside triphosphate hydrolases"/>
    <property type="match status" value="1"/>
</dbReference>
<dbReference type="PANTHER" id="PTHR43869:SF1">
    <property type="entry name" value="GLYCINE BETAINE_PROLINE BETAINE TRANSPORT SYSTEM ATP-BINDING PROTEIN PROV"/>
    <property type="match status" value="1"/>
</dbReference>
<dbReference type="GO" id="GO:0016887">
    <property type="term" value="F:ATP hydrolysis activity"/>
    <property type="evidence" value="ECO:0007669"/>
    <property type="project" value="InterPro"/>
</dbReference>
<dbReference type="InterPro" id="IPR046342">
    <property type="entry name" value="CBS_dom_sf"/>
</dbReference>
<dbReference type="GO" id="GO:0005524">
    <property type="term" value="F:ATP binding"/>
    <property type="evidence" value="ECO:0007669"/>
    <property type="project" value="InterPro"/>
</dbReference>
<evidence type="ECO:0000259" key="2">
    <source>
        <dbReference type="Pfam" id="PF00571"/>
    </source>
</evidence>
<dbReference type="PANTHER" id="PTHR43869">
    <property type="entry name" value="GLYCINE BETAINE/PROLINE BETAINE TRANSPORT SYSTEM ATP-BINDING PROTEIN PROV"/>
    <property type="match status" value="1"/>
</dbReference>
<dbReference type="InterPro" id="IPR003439">
    <property type="entry name" value="ABC_transporter-like_ATP-bd"/>
</dbReference>
<reference evidence="3" key="1">
    <citation type="submission" date="2018-05" db="EMBL/GenBank/DDBJ databases">
        <authorList>
            <person name="Lanie J.A."/>
            <person name="Ng W.-L."/>
            <person name="Kazmierczak K.M."/>
            <person name="Andrzejewski T.M."/>
            <person name="Davidsen T.M."/>
            <person name="Wayne K.J."/>
            <person name="Tettelin H."/>
            <person name="Glass J.I."/>
            <person name="Rusch D."/>
            <person name="Podicherti R."/>
            <person name="Tsui H.-C.T."/>
            <person name="Winkler M.E."/>
        </authorList>
    </citation>
    <scope>NUCLEOTIDE SEQUENCE</scope>
</reference>
<dbReference type="Gene3D" id="3.40.50.300">
    <property type="entry name" value="P-loop containing nucleotide triphosphate hydrolases"/>
    <property type="match status" value="1"/>
</dbReference>
<evidence type="ECO:0000313" key="3">
    <source>
        <dbReference type="EMBL" id="SVD46678.1"/>
    </source>
</evidence>
<gene>
    <name evidence="3" type="ORF">METZ01_LOCUS399532</name>
</gene>
<organism evidence="3">
    <name type="scientific">marine metagenome</name>
    <dbReference type="NCBI Taxonomy" id="408172"/>
    <lineage>
        <taxon>unclassified sequences</taxon>
        <taxon>metagenomes</taxon>
        <taxon>ecological metagenomes</taxon>
    </lineage>
</organism>
<name>A0A382VLA0_9ZZZZ</name>
<accession>A0A382VLA0</accession>
<feature type="non-terminal residue" evidence="3">
    <location>
        <position position="1"/>
    </location>
</feature>
<dbReference type="Pfam" id="PF00571">
    <property type="entry name" value="CBS"/>
    <property type="match status" value="1"/>
</dbReference>